<dbReference type="SUPFAM" id="SSF161098">
    <property type="entry name" value="MetI-like"/>
    <property type="match status" value="1"/>
</dbReference>
<feature type="transmembrane region" description="Helical" evidence="7">
    <location>
        <begin position="26"/>
        <end position="46"/>
    </location>
</feature>
<evidence type="ECO:0000256" key="2">
    <source>
        <dbReference type="ARBA" id="ARBA00022448"/>
    </source>
</evidence>
<dbReference type="Gene3D" id="1.10.3720.10">
    <property type="entry name" value="MetI-like"/>
    <property type="match status" value="1"/>
</dbReference>
<dbReference type="GO" id="GO:0005886">
    <property type="term" value="C:plasma membrane"/>
    <property type="evidence" value="ECO:0007669"/>
    <property type="project" value="UniProtKB-SubCell"/>
</dbReference>
<dbReference type="PROSITE" id="PS50928">
    <property type="entry name" value="ABC_TM1"/>
    <property type="match status" value="1"/>
</dbReference>
<dbReference type="RefSeq" id="WP_239076406.1">
    <property type="nucleotide sequence ID" value="NZ_BAAAZM010000002.1"/>
</dbReference>
<comment type="caution">
    <text evidence="9">The sequence shown here is derived from an EMBL/GenBank/DDBJ whole genome shotgun (WGS) entry which is preliminary data.</text>
</comment>
<dbReference type="Proteomes" id="UP000612808">
    <property type="component" value="Unassembled WGS sequence"/>
</dbReference>
<keyword evidence="6 7" id="KW-0472">Membrane</keyword>
<evidence type="ECO:0000313" key="9">
    <source>
        <dbReference type="EMBL" id="GID10118.1"/>
    </source>
</evidence>
<dbReference type="Pfam" id="PF00528">
    <property type="entry name" value="BPD_transp_1"/>
    <property type="match status" value="1"/>
</dbReference>
<dbReference type="PANTHER" id="PTHR43386:SF25">
    <property type="entry name" value="PEPTIDE ABC TRANSPORTER PERMEASE PROTEIN"/>
    <property type="match status" value="1"/>
</dbReference>
<gene>
    <name evidence="9" type="ORF">Aru02nite_10070</name>
</gene>
<feature type="transmembrane region" description="Helical" evidence="7">
    <location>
        <begin position="121"/>
        <end position="142"/>
    </location>
</feature>
<evidence type="ECO:0000256" key="1">
    <source>
        <dbReference type="ARBA" id="ARBA00004651"/>
    </source>
</evidence>
<sequence>MTVFADLPVRAAPVRGALRLLRRPDLALAVLVLAVVVAAAAAPGVFTARDPLRGVPADRLRPPGPAHPFGTDYLGRDLYARVVHGAGESLRATVVAVLIALVVGTVLGLLAGFVGGAVDEVLMRIVDVLLAIPGLLLSLTVVTVLGFGTAQVAIAVGVAGVAGFARLSRSEVLRVRRTGYVEAARGAGVRWYGVLARHVLPNATGPIGALAALEFGTAVLAVSALSFLGFGAPPPTPEWGALVADGRNYLAGAWWLATMPGLVVAAVVLAANRIGRALEHTEEGT</sequence>
<feature type="transmembrane region" description="Helical" evidence="7">
    <location>
        <begin position="252"/>
        <end position="271"/>
    </location>
</feature>
<feature type="transmembrane region" description="Helical" evidence="7">
    <location>
        <begin position="207"/>
        <end position="232"/>
    </location>
</feature>
<dbReference type="CDD" id="cd06261">
    <property type="entry name" value="TM_PBP2"/>
    <property type="match status" value="1"/>
</dbReference>
<proteinExistence type="inferred from homology"/>
<evidence type="ECO:0000256" key="5">
    <source>
        <dbReference type="ARBA" id="ARBA00022989"/>
    </source>
</evidence>
<feature type="transmembrane region" description="Helical" evidence="7">
    <location>
        <begin position="148"/>
        <end position="167"/>
    </location>
</feature>
<dbReference type="PANTHER" id="PTHR43386">
    <property type="entry name" value="OLIGOPEPTIDE TRANSPORT SYSTEM PERMEASE PROTEIN APPC"/>
    <property type="match status" value="1"/>
</dbReference>
<keyword evidence="2 7" id="KW-0813">Transport</keyword>
<evidence type="ECO:0000259" key="8">
    <source>
        <dbReference type="PROSITE" id="PS50928"/>
    </source>
</evidence>
<protein>
    <submittedName>
        <fullName evidence="9">Peptide ABC transporter permease</fullName>
    </submittedName>
</protein>
<accession>A0A8J3IWS9</accession>
<keyword evidence="10" id="KW-1185">Reference proteome</keyword>
<reference evidence="9" key="1">
    <citation type="submission" date="2021-01" db="EMBL/GenBank/DDBJ databases">
        <title>Whole genome shotgun sequence of Actinocatenispora rupis NBRC 107355.</title>
        <authorList>
            <person name="Komaki H."/>
            <person name="Tamura T."/>
        </authorList>
    </citation>
    <scope>NUCLEOTIDE SEQUENCE</scope>
    <source>
        <strain evidence="9">NBRC 107355</strain>
    </source>
</reference>
<feature type="domain" description="ABC transmembrane type-1" evidence="8">
    <location>
        <begin position="86"/>
        <end position="275"/>
    </location>
</feature>
<keyword evidence="4 7" id="KW-0812">Transmembrane</keyword>
<evidence type="ECO:0000256" key="3">
    <source>
        <dbReference type="ARBA" id="ARBA00022475"/>
    </source>
</evidence>
<dbReference type="InterPro" id="IPR000515">
    <property type="entry name" value="MetI-like"/>
</dbReference>
<dbReference type="AlphaFoldDB" id="A0A8J3IWS9"/>
<evidence type="ECO:0000256" key="4">
    <source>
        <dbReference type="ARBA" id="ARBA00022692"/>
    </source>
</evidence>
<dbReference type="InterPro" id="IPR035906">
    <property type="entry name" value="MetI-like_sf"/>
</dbReference>
<keyword evidence="5 7" id="KW-1133">Transmembrane helix</keyword>
<dbReference type="GO" id="GO:0055085">
    <property type="term" value="P:transmembrane transport"/>
    <property type="evidence" value="ECO:0007669"/>
    <property type="project" value="InterPro"/>
</dbReference>
<organism evidence="9 10">
    <name type="scientific">Actinocatenispora rupis</name>
    <dbReference type="NCBI Taxonomy" id="519421"/>
    <lineage>
        <taxon>Bacteria</taxon>
        <taxon>Bacillati</taxon>
        <taxon>Actinomycetota</taxon>
        <taxon>Actinomycetes</taxon>
        <taxon>Micromonosporales</taxon>
        <taxon>Micromonosporaceae</taxon>
        <taxon>Actinocatenispora</taxon>
    </lineage>
</organism>
<evidence type="ECO:0000256" key="6">
    <source>
        <dbReference type="ARBA" id="ARBA00023136"/>
    </source>
</evidence>
<evidence type="ECO:0000313" key="10">
    <source>
        <dbReference type="Proteomes" id="UP000612808"/>
    </source>
</evidence>
<name>A0A8J3IWS9_9ACTN</name>
<keyword evidence="3" id="KW-1003">Cell membrane</keyword>
<dbReference type="InterPro" id="IPR050366">
    <property type="entry name" value="BP-dependent_transpt_permease"/>
</dbReference>
<feature type="transmembrane region" description="Helical" evidence="7">
    <location>
        <begin position="92"/>
        <end position="114"/>
    </location>
</feature>
<comment type="subcellular location">
    <subcellularLocation>
        <location evidence="1 7">Cell membrane</location>
        <topology evidence="1 7">Multi-pass membrane protein</topology>
    </subcellularLocation>
</comment>
<evidence type="ECO:0000256" key="7">
    <source>
        <dbReference type="RuleBase" id="RU363032"/>
    </source>
</evidence>
<comment type="similarity">
    <text evidence="7">Belongs to the binding-protein-dependent transport system permease family.</text>
</comment>
<dbReference type="EMBL" id="BOMB01000004">
    <property type="protein sequence ID" value="GID10118.1"/>
    <property type="molecule type" value="Genomic_DNA"/>
</dbReference>